<evidence type="ECO:0000313" key="2">
    <source>
        <dbReference type="Proteomes" id="UP000254537"/>
    </source>
</evidence>
<dbReference type="EMBL" id="CP031337">
    <property type="protein sequence ID" value="AXK40321.1"/>
    <property type="molecule type" value="Genomic_DNA"/>
</dbReference>
<name>A0A345Y8R9_9NEIS</name>
<protein>
    <submittedName>
        <fullName evidence="1">Uncharacterized protein</fullName>
    </submittedName>
</protein>
<accession>A0A345Y8R9</accession>
<dbReference type="Proteomes" id="UP000254537">
    <property type="component" value="Chromosome"/>
</dbReference>
<gene>
    <name evidence="1" type="ORF">DWG20_13270</name>
</gene>
<sequence>MEKAIRLIGAALTKNGKYKIFLETDDEARQPMGTREIDADVIRLLFPVPLNDKGDAKELESRLHQGLTNGKNAEAVKVLHDLITIEKAVRIKLGHITHMKPLAAGKKPAK</sequence>
<dbReference type="OrthoDB" id="9954594at2"/>
<evidence type="ECO:0000313" key="1">
    <source>
        <dbReference type="EMBL" id="AXK40321.1"/>
    </source>
</evidence>
<reference evidence="1 2" key="1">
    <citation type="submission" date="2018-07" db="EMBL/GenBank/DDBJ databases">
        <title>Crenobacter cavernae sp. nov., isolated from a karst cave.</title>
        <authorList>
            <person name="Zhu H."/>
        </authorList>
    </citation>
    <scope>NUCLEOTIDE SEQUENCE [LARGE SCALE GENOMIC DNA]</scope>
    <source>
        <strain evidence="1 2">K1W11S-77</strain>
    </source>
</reference>
<dbReference type="KEGG" id="ccah:DWG20_13270"/>
<proteinExistence type="predicted"/>
<dbReference type="RefSeq" id="WP_115434249.1">
    <property type="nucleotide sequence ID" value="NZ_CP031337.1"/>
</dbReference>
<organism evidence="1 2">
    <name type="scientific">Crenobacter cavernae</name>
    <dbReference type="NCBI Taxonomy" id="2290923"/>
    <lineage>
        <taxon>Bacteria</taxon>
        <taxon>Pseudomonadati</taxon>
        <taxon>Pseudomonadota</taxon>
        <taxon>Betaproteobacteria</taxon>
        <taxon>Neisseriales</taxon>
        <taxon>Neisseriaceae</taxon>
        <taxon>Crenobacter</taxon>
    </lineage>
</organism>
<dbReference type="AlphaFoldDB" id="A0A345Y8R9"/>